<keyword evidence="1" id="KW-1133">Transmembrane helix</keyword>
<keyword evidence="1" id="KW-0472">Membrane</keyword>
<gene>
    <name evidence="3" type="ORF">C3744_25690</name>
</gene>
<organism evidence="3 4">
    <name type="scientific">Priestia megaterium</name>
    <name type="common">Bacillus megaterium</name>
    <dbReference type="NCBI Taxonomy" id="1404"/>
    <lineage>
        <taxon>Bacteria</taxon>
        <taxon>Bacillati</taxon>
        <taxon>Bacillota</taxon>
        <taxon>Bacilli</taxon>
        <taxon>Bacillales</taxon>
        <taxon>Bacillaceae</taxon>
        <taxon>Priestia</taxon>
    </lineage>
</organism>
<feature type="transmembrane region" description="Helical" evidence="1">
    <location>
        <begin position="7"/>
        <end position="25"/>
    </location>
</feature>
<accession>A0A3D8WVI9</accession>
<dbReference type="InterPro" id="IPR005530">
    <property type="entry name" value="SPW"/>
</dbReference>
<feature type="domain" description="SPW repeat-containing integral membrane" evidence="2">
    <location>
        <begin position="8"/>
        <end position="99"/>
    </location>
</feature>
<feature type="transmembrane region" description="Helical" evidence="1">
    <location>
        <begin position="84"/>
        <end position="102"/>
    </location>
</feature>
<reference evidence="3 4" key="1">
    <citation type="journal article" date="2018" name="Appl. Environ. Microbiol.">
        <title>Antimicrobial susceptibility testing and tentative epidemiological cut-off values of five Bacillus species relevant for use as animal feed additives or for plant protection.</title>
        <authorList>
            <person name="Agerso Y."/>
            <person name="Stuer-Lauridsen B."/>
            <person name="Bjerre K."/>
            <person name="Jensen M.G."/>
            <person name="Johansen E."/>
            <person name="Bennedsen M."/>
            <person name="Brockmann E."/>
            <person name="Nielsen B."/>
        </authorList>
    </citation>
    <scope>NUCLEOTIDE SEQUENCE [LARGE SCALE GENOMIC DNA]</scope>
    <source>
        <strain evidence="3 4">CHCC20162</strain>
    </source>
</reference>
<name>A0A3D8WVI9_PRIMG</name>
<feature type="transmembrane region" description="Helical" evidence="1">
    <location>
        <begin position="31"/>
        <end position="49"/>
    </location>
</feature>
<dbReference type="AlphaFoldDB" id="A0A3D8WVI9"/>
<dbReference type="Pfam" id="PF03779">
    <property type="entry name" value="SPW"/>
    <property type="match status" value="1"/>
</dbReference>
<dbReference type="EMBL" id="PQWM01000041">
    <property type="protein sequence ID" value="RDZ08484.1"/>
    <property type="molecule type" value="Genomic_DNA"/>
</dbReference>
<feature type="transmembrane region" description="Helical" evidence="1">
    <location>
        <begin position="61"/>
        <end position="78"/>
    </location>
</feature>
<comment type="caution">
    <text evidence="3">The sequence shown here is derived from an EMBL/GenBank/DDBJ whole genome shotgun (WGS) entry which is preliminary data.</text>
</comment>
<sequence length="112" mass="12438">MVKLRGNLNALIGVWFIIAPWAIGYSDQSGALWSSIIFGIIQVIVSLWGYDKPGWNSWQNWISAITGVWFVIFPFIYSLTNGEVWSSVILGLITIIFSLWNLGANSGSKAVD</sequence>
<dbReference type="Proteomes" id="UP000256519">
    <property type="component" value="Unassembled WGS sequence"/>
</dbReference>
<evidence type="ECO:0000313" key="4">
    <source>
        <dbReference type="Proteomes" id="UP000256519"/>
    </source>
</evidence>
<proteinExistence type="predicted"/>
<evidence type="ECO:0000259" key="2">
    <source>
        <dbReference type="Pfam" id="PF03779"/>
    </source>
</evidence>
<protein>
    <recommendedName>
        <fullName evidence="2">SPW repeat-containing integral membrane domain-containing protein</fullName>
    </recommendedName>
</protein>
<evidence type="ECO:0000256" key="1">
    <source>
        <dbReference type="SAM" id="Phobius"/>
    </source>
</evidence>
<keyword evidence="1" id="KW-0812">Transmembrane</keyword>
<evidence type="ECO:0000313" key="3">
    <source>
        <dbReference type="EMBL" id="RDZ08484.1"/>
    </source>
</evidence>